<keyword evidence="2 4" id="KW-0863">Zinc-finger</keyword>
<accession>A0ABN9UP86</accession>
<dbReference type="EMBL" id="CAUYUJ010016034">
    <property type="protein sequence ID" value="CAK0861030.1"/>
    <property type="molecule type" value="Genomic_DNA"/>
</dbReference>
<feature type="compositionally biased region" description="Basic and acidic residues" evidence="5">
    <location>
        <begin position="274"/>
        <end position="293"/>
    </location>
</feature>
<reference evidence="7" key="1">
    <citation type="submission" date="2023-10" db="EMBL/GenBank/DDBJ databases">
        <authorList>
            <person name="Chen Y."/>
            <person name="Shah S."/>
            <person name="Dougan E. K."/>
            <person name="Thang M."/>
            <person name="Chan C."/>
        </authorList>
    </citation>
    <scope>NUCLEOTIDE SEQUENCE [LARGE SCALE GENOMIC DNA]</scope>
</reference>
<organism evidence="7 8">
    <name type="scientific">Prorocentrum cordatum</name>
    <dbReference type="NCBI Taxonomy" id="2364126"/>
    <lineage>
        <taxon>Eukaryota</taxon>
        <taxon>Sar</taxon>
        <taxon>Alveolata</taxon>
        <taxon>Dinophyceae</taxon>
        <taxon>Prorocentrales</taxon>
        <taxon>Prorocentraceae</taxon>
        <taxon>Prorocentrum</taxon>
    </lineage>
</organism>
<feature type="compositionally biased region" description="Low complexity" evidence="5">
    <location>
        <begin position="376"/>
        <end position="388"/>
    </location>
</feature>
<dbReference type="InterPro" id="IPR022755">
    <property type="entry name" value="Znf_C2H2_jaz"/>
</dbReference>
<proteinExistence type="predicted"/>
<protein>
    <recommendedName>
        <fullName evidence="6">C2H2-type domain-containing protein</fullName>
    </recommendedName>
</protein>
<comment type="caution">
    <text evidence="7">The sequence shown here is derived from an EMBL/GenBank/DDBJ whole genome shotgun (WGS) entry which is preliminary data.</text>
</comment>
<dbReference type="SUPFAM" id="SSF57667">
    <property type="entry name" value="beta-beta-alpha zinc fingers"/>
    <property type="match status" value="1"/>
</dbReference>
<dbReference type="Pfam" id="PF12171">
    <property type="entry name" value="zf-C2H2_jaz"/>
    <property type="match status" value="1"/>
</dbReference>
<name>A0ABN9UP86_9DINO</name>
<dbReference type="PROSITE" id="PS50157">
    <property type="entry name" value="ZINC_FINGER_C2H2_2"/>
    <property type="match status" value="1"/>
</dbReference>
<gene>
    <name evidence="7" type="ORF">PCOR1329_LOCUS49825</name>
</gene>
<feature type="region of interest" description="Disordered" evidence="5">
    <location>
        <begin position="350"/>
        <end position="369"/>
    </location>
</feature>
<evidence type="ECO:0000256" key="3">
    <source>
        <dbReference type="ARBA" id="ARBA00022833"/>
    </source>
</evidence>
<feature type="compositionally biased region" description="Low complexity" evidence="5">
    <location>
        <begin position="250"/>
        <end position="268"/>
    </location>
</feature>
<feature type="compositionally biased region" description="Low complexity" evidence="5">
    <location>
        <begin position="352"/>
        <end position="369"/>
    </location>
</feature>
<keyword evidence="3" id="KW-0862">Zinc</keyword>
<keyword evidence="8" id="KW-1185">Reference proteome</keyword>
<sequence length="464" mass="51082">ERKANYYEMALKTCAGRAHAGTMSPAEEEGFFALYSEFFSSIRDGEDCAVAAEADAEELQRLPPFGAAASGWAEVSLFYRRWTEFSTRKSFEDASEWKVGEAENRKLRREIEKQNAKLRDAAKKDFNSEVRRLVGYVQKRDPRWQEHAAAKARDDQEKSQRRRAERESQRAEEAQRRLERKDATRRAEEERWKEVSAVRQARREEGEAVSDESSEGDRRRRRRRRGQDREADAAGDARESSSDSDGGEEGAALPAEGAAPPAPCARRFSPPPRVGRDAAEHGSEGEGAEERGLARRGRARARAQAVEYRCEVCMMTFATDKLYDGHMKSKKHRAEVAFKRQMEELLAEEGADVQAGGASSAGAGASEGAAACVDAAGADAASGGEASAPCPDEGGGDEAAGAGAEAVRRPAFRVTIQDDRSEEEDDGRSRREKKARQKELQERASERARAPGDGEEGEEQSSAV</sequence>
<dbReference type="PROSITE" id="PS00028">
    <property type="entry name" value="ZINC_FINGER_C2H2_1"/>
    <property type="match status" value="1"/>
</dbReference>
<evidence type="ECO:0000256" key="1">
    <source>
        <dbReference type="ARBA" id="ARBA00022723"/>
    </source>
</evidence>
<feature type="region of interest" description="Disordered" evidence="5">
    <location>
        <begin position="376"/>
        <end position="464"/>
    </location>
</feature>
<dbReference type="Proteomes" id="UP001189429">
    <property type="component" value="Unassembled WGS sequence"/>
</dbReference>
<dbReference type="PANTHER" id="PTHR44029">
    <property type="entry name" value="DNAJ HOMOLOG SUBFAMILY C MEMBER 21"/>
    <property type="match status" value="1"/>
</dbReference>
<evidence type="ECO:0000256" key="2">
    <source>
        <dbReference type="ARBA" id="ARBA00022771"/>
    </source>
</evidence>
<evidence type="ECO:0000256" key="4">
    <source>
        <dbReference type="PROSITE-ProRule" id="PRU00042"/>
    </source>
</evidence>
<dbReference type="InterPro" id="IPR013087">
    <property type="entry name" value="Znf_C2H2_type"/>
</dbReference>
<feature type="compositionally biased region" description="Basic and acidic residues" evidence="5">
    <location>
        <begin position="141"/>
        <end position="206"/>
    </location>
</feature>
<dbReference type="InterPro" id="IPR054076">
    <property type="entry name" value="ZUO1-like_ZHD"/>
</dbReference>
<dbReference type="PANTHER" id="PTHR44029:SF1">
    <property type="entry name" value="DNAJ HOMOLOG SUBFAMILY C MEMBER 21"/>
    <property type="match status" value="1"/>
</dbReference>
<evidence type="ECO:0000313" key="7">
    <source>
        <dbReference type="EMBL" id="CAK0861030.1"/>
    </source>
</evidence>
<feature type="region of interest" description="Disordered" evidence="5">
    <location>
        <begin position="141"/>
        <end position="300"/>
    </location>
</feature>
<dbReference type="InterPro" id="IPR036236">
    <property type="entry name" value="Znf_C2H2_sf"/>
</dbReference>
<feature type="domain" description="C2H2-type" evidence="6">
    <location>
        <begin position="308"/>
        <end position="337"/>
    </location>
</feature>
<feature type="compositionally biased region" description="Acidic residues" evidence="5">
    <location>
        <begin position="453"/>
        <end position="464"/>
    </location>
</feature>
<dbReference type="Gene3D" id="3.30.160.60">
    <property type="entry name" value="Classic Zinc Finger"/>
    <property type="match status" value="1"/>
</dbReference>
<keyword evidence="1" id="KW-0479">Metal-binding</keyword>
<feature type="compositionally biased region" description="Basic and acidic residues" evidence="5">
    <location>
        <begin position="437"/>
        <end position="452"/>
    </location>
</feature>
<dbReference type="Pfam" id="PF21884">
    <property type="entry name" value="ZUO1-like_ZHD"/>
    <property type="match status" value="1"/>
</dbReference>
<evidence type="ECO:0000259" key="6">
    <source>
        <dbReference type="PROSITE" id="PS50157"/>
    </source>
</evidence>
<dbReference type="InterPro" id="IPR051964">
    <property type="entry name" value="Chaperone_stress_response"/>
</dbReference>
<feature type="compositionally biased region" description="Basic and acidic residues" evidence="5">
    <location>
        <begin position="227"/>
        <end position="241"/>
    </location>
</feature>
<feature type="non-terminal residue" evidence="7">
    <location>
        <position position="1"/>
    </location>
</feature>
<evidence type="ECO:0000256" key="5">
    <source>
        <dbReference type="SAM" id="MobiDB-lite"/>
    </source>
</evidence>
<evidence type="ECO:0000313" key="8">
    <source>
        <dbReference type="Proteomes" id="UP001189429"/>
    </source>
</evidence>